<feature type="compositionally biased region" description="Basic residues" evidence="7">
    <location>
        <begin position="151"/>
        <end position="169"/>
    </location>
</feature>
<dbReference type="InterPro" id="IPR001214">
    <property type="entry name" value="SET_dom"/>
</dbReference>
<dbReference type="InterPro" id="IPR051357">
    <property type="entry name" value="H3K9_HMTase_SUVAR3-9"/>
</dbReference>
<feature type="domain" description="SET" evidence="8">
    <location>
        <begin position="541"/>
        <end position="682"/>
    </location>
</feature>
<dbReference type="SMART" id="SM00466">
    <property type="entry name" value="SRA"/>
    <property type="match status" value="1"/>
</dbReference>
<feature type="domain" description="YDG" evidence="9">
    <location>
        <begin position="248"/>
        <end position="394"/>
    </location>
</feature>
<dbReference type="OMA" id="HQMENIP"/>
<dbReference type="EMBL" id="KI517537">
    <property type="protein sequence ID" value="ESQ38487.1"/>
    <property type="molecule type" value="Genomic_DNA"/>
</dbReference>
<dbReference type="eggNOG" id="KOG1082">
    <property type="taxonomic scope" value="Eukaryota"/>
</dbReference>
<keyword evidence="4 6" id="KW-0539">Nucleus</keyword>
<dbReference type="FunFam" id="2.30.280.10:FF:000003">
    <property type="entry name" value="Histone-lysine N-methyltransferase, H3 lysine-9 specific SUVH5"/>
    <property type="match status" value="1"/>
</dbReference>
<dbReference type="OrthoDB" id="616263at2759"/>
<dbReference type="Proteomes" id="UP000030689">
    <property type="component" value="Unassembled WGS sequence"/>
</dbReference>
<protein>
    <recommendedName>
        <fullName evidence="12">SET domain-containing protein</fullName>
    </recommendedName>
</protein>
<gene>
    <name evidence="10" type="ORF">EUTSA_v10029304mg</name>
</gene>
<reference evidence="10 11" key="1">
    <citation type="journal article" date="2013" name="Front. Plant Sci.">
        <title>The Reference Genome of the Halophytic Plant Eutrema salsugineum.</title>
        <authorList>
            <person name="Yang R."/>
            <person name="Jarvis D.E."/>
            <person name="Chen H."/>
            <person name="Beilstein M.A."/>
            <person name="Grimwood J."/>
            <person name="Jenkins J."/>
            <person name="Shu S."/>
            <person name="Prochnik S."/>
            <person name="Xin M."/>
            <person name="Ma C."/>
            <person name="Schmutz J."/>
            <person name="Wing R.A."/>
            <person name="Mitchell-Olds T."/>
            <person name="Schumaker K.S."/>
            <person name="Wang X."/>
        </authorList>
    </citation>
    <scope>NUCLEOTIDE SEQUENCE [LARGE SCALE GENOMIC DNA]</scope>
</reference>
<evidence type="ECO:0000313" key="10">
    <source>
        <dbReference type="EMBL" id="ESQ38487.1"/>
    </source>
</evidence>
<dbReference type="InterPro" id="IPR003105">
    <property type="entry name" value="SRA_YDG"/>
</dbReference>
<dbReference type="Pfam" id="PF02182">
    <property type="entry name" value="SAD_SRA"/>
    <property type="match status" value="1"/>
</dbReference>
<dbReference type="KEGG" id="eus:EUTSA_v10029304mg"/>
<dbReference type="GO" id="GO:0000775">
    <property type="term" value="C:chromosome, centromeric region"/>
    <property type="evidence" value="ECO:0007669"/>
    <property type="project" value="UniProtKB-SubCell"/>
</dbReference>
<keyword evidence="11" id="KW-1185">Reference proteome</keyword>
<name>V4L844_EUTSA</name>
<proteinExistence type="predicted"/>
<dbReference type="InterPro" id="IPR036987">
    <property type="entry name" value="SRA-YDG_sf"/>
</dbReference>
<dbReference type="SUPFAM" id="SSF88697">
    <property type="entry name" value="PUA domain-like"/>
    <property type="match status" value="1"/>
</dbReference>
<organism evidence="10 11">
    <name type="scientific">Eutrema salsugineum</name>
    <name type="common">Saltwater cress</name>
    <name type="synonym">Sisymbrium salsugineum</name>
    <dbReference type="NCBI Taxonomy" id="72664"/>
    <lineage>
        <taxon>Eukaryota</taxon>
        <taxon>Viridiplantae</taxon>
        <taxon>Streptophyta</taxon>
        <taxon>Embryophyta</taxon>
        <taxon>Tracheophyta</taxon>
        <taxon>Spermatophyta</taxon>
        <taxon>Magnoliopsida</taxon>
        <taxon>eudicotyledons</taxon>
        <taxon>Gunneridae</taxon>
        <taxon>Pentapetalae</taxon>
        <taxon>rosids</taxon>
        <taxon>malvids</taxon>
        <taxon>Brassicales</taxon>
        <taxon>Brassicaceae</taxon>
        <taxon>Eutremeae</taxon>
        <taxon>Eutrema</taxon>
    </lineage>
</organism>
<keyword evidence="3" id="KW-0156">Chromatin regulator</keyword>
<sequence length="714" mass="80264">MDKSLYPTEAELLKSFDDDHNQIEGTSSPTPLMDTPFLMDITESGGVSDEAHNTTIPFPPMDSSFLTDIPFPEFGGVNDETQNATAYVPRMNTPLLMDIPFSESGSVSDETHNTATPLPVMVMPVQTITPFNDSNKDFLPSDAGPSIGVIKKGRGRPKGSKNVKGSRKKQKTYAANSRVVISNPNFNSGIMEAEKKNGNQEVVDLVLMRFESLRRRLCQLNCGKSVLTTALTNCRNLGVRTNTRKRIGPVPGVEVGDIFYFWGEMCLVGLHMQMVAGIDYLTVKDGATEGPIATSVVTSGHYSDETEEIESLVYTGHGGTDKNGQAVDQKLVRGNLALEASKNKGNEVRVIRGEEDPNDKKKKIYIYDGLYIVSDYWTAIGKSGFEEYKFKLVRKPGQPFGYMNWKSAERWRKCSSDNSRKGLILADISQGREASSPVPLVNEIDENNKETPGDFSYGNSQLFMSRTLDLHHRSIGCSDCYGRPCSIHEDPKCYCIMKNGGESPYLDQILVYRKPMVYECGDSCACLLECKLRITQNYLKIRVEVFKTEKCGWGLRSLEPIRAGTFICEFTGMRKIIEEVEEDDEYVFDTSRFFNPFRWNCEPELVGEDCWEQVSEVYNIKSRLLISARRNGNVSRFMNHSCSPNVMWQPIESEENREPCIRIAFFAMRHIPPLTELRYDYGMSQEVEEEDGTKVSKGSKICLCDSEKCRGSFS</sequence>
<dbReference type="Pfam" id="PF05033">
    <property type="entry name" value="Pre-SET"/>
    <property type="match status" value="1"/>
</dbReference>
<evidence type="ECO:0000256" key="5">
    <source>
        <dbReference type="ARBA" id="ARBA00023328"/>
    </source>
</evidence>
<dbReference type="SUPFAM" id="SSF82199">
    <property type="entry name" value="SET domain"/>
    <property type="match status" value="1"/>
</dbReference>
<dbReference type="Gene3D" id="2.170.270.10">
    <property type="entry name" value="SET domain"/>
    <property type="match status" value="1"/>
</dbReference>
<comment type="subcellular location">
    <subcellularLocation>
        <location evidence="1">Chromosome</location>
        <location evidence="1">Centromere</location>
    </subcellularLocation>
    <subcellularLocation>
        <location evidence="6">Nucleus</location>
    </subcellularLocation>
</comment>
<dbReference type="Gramene" id="ESQ38487">
    <property type="protein sequence ID" value="ESQ38487"/>
    <property type="gene ID" value="EUTSA_v10029304mg"/>
</dbReference>
<keyword evidence="2" id="KW-0158">Chromosome</keyword>
<dbReference type="STRING" id="72664.V4L844"/>
<dbReference type="PROSITE" id="PS50280">
    <property type="entry name" value="SET"/>
    <property type="match status" value="1"/>
</dbReference>
<accession>V4L844</accession>
<dbReference type="Gene3D" id="2.30.280.10">
    <property type="entry name" value="SRA-YDG"/>
    <property type="match status" value="1"/>
</dbReference>
<evidence type="ECO:0000256" key="6">
    <source>
        <dbReference type="PROSITE-ProRule" id="PRU00358"/>
    </source>
</evidence>
<evidence type="ECO:0000259" key="9">
    <source>
        <dbReference type="PROSITE" id="PS51015"/>
    </source>
</evidence>
<feature type="region of interest" description="Disordered" evidence="7">
    <location>
        <begin position="15"/>
        <end position="36"/>
    </location>
</feature>
<evidence type="ECO:0000259" key="8">
    <source>
        <dbReference type="PROSITE" id="PS50280"/>
    </source>
</evidence>
<evidence type="ECO:0000256" key="1">
    <source>
        <dbReference type="ARBA" id="ARBA00004584"/>
    </source>
</evidence>
<dbReference type="InterPro" id="IPR015947">
    <property type="entry name" value="PUA-like_sf"/>
</dbReference>
<dbReference type="AlphaFoldDB" id="V4L844"/>
<dbReference type="Pfam" id="PF00856">
    <property type="entry name" value="SET"/>
    <property type="match status" value="1"/>
</dbReference>
<dbReference type="GO" id="GO:0008270">
    <property type="term" value="F:zinc ion binding"/>
    <property type="evidence" value="ECO:0007669"/>
    <property type="project" value="InterPro"/>
</dbReference>
<dbReference type="GO" id="GO:0042054">
    <property type="term" value="F:histone methyltransferase activity"/>
    <property type="evidence" value="ECO:0007669"/>
    <property type="project" value="InterPro"/>
</dbReference>
<keyword evidence="5" id="KW-0137">Centromere</keyword>
<dbReference type="InterPro" id="IPR007728">
    <property type="entry name" value="Pre-SET_dom"/>
</dbReference>
<dbReference type="SMART" id="SM00317">
    <property type="entry name" value="SET"/>
    <property type="match status" value="1"/>
</dbReference>
<evidence type="ECO:0008006" key="12">
    <source>
        <dbReference type="Google" id="ProtNLM"/>
    </source>
</evidence>
<dbReference type="PROSITE" id="PS51015">
    <property type="entry name" value="YDG"/>
    <property type="match status" value="1"/>
</dbReference>
<dbReference type="InterPro" id="IPR046341">
    <property type="entry name" value="SET_dom_sf"/>
</dbReference>
<dbReference type="PROSITE" id="PS51575">
    <property type="entry name" value="SAM_MT43_SUVAR39_2"/>
    <property type="match status" value="1"/>
</dbReference>
<dbReference type="GO" id="GO:0003690">
    <property type="term" value="F:double-stranded DNA binding"/>
    <property type="evidence" value="ECO:0007669"/>
    <property type="project" value="TreeGrafter"/>
</dbReference>
<evidence type="ECO:0000256" key="7">
    <source>
        <dbReference type="SAM" id="MobiDB-lite"/>
    </source>
</evidence>
<evidence type="ECO:0000313" key="11">
    <source>
        <dbReference type="Proteomes" id="UP000030689"/>
    </source>
</evidence>
<evidence type="ECO:0000256" key="2">
    <source>
        <dbReference type="ARBA" id="ARBA00022454"/>
    </source>
</evidence>
<dbReference type="PANTHER" id="PTHR45660:SF18">
    <property type="entry name" value="HISTONE-LYSINE N-METHYLTRANSFERASE, H3 LYSINE-9 SPECIFIC SUVH7-RELATED"/>
    <property type="match status" value="1"/>
</dbReference>
<feature type="region of interest" description="Disordered" evidence="7">
    <location>
        <begin position="146"/>
        <end position="169"/>
    </location>
</feature>
<evidence type="ECO:0000256" key="3">
    <source>
        <dbReference type="ARBA" id="ARBA00022853"/>
    </source>
</evidence>
<dbReference type="PANTHER" id="PTHR45660">
    <property type="entry name" value="HISTONE-LYSINE N-METHYLTRANSFERASE SETMAR"/>
    <property type="match status" value="1"/>
</dbReference>
<dbReference type="SMART" id="SM00468">
    <property type="entry name" value="PreSET"/>
    <property type="match status" value="1"/>
</dbReference>
<dbReference type="GO" id="GO:0005634">
    <property type="term" value="C:nucleus"/>
    <property type="evidence" value="ECO:0007669"/>
    <property type="project" value="UniProtKB-SubCell"/>
</dbReference>
<dbReference type="InterPro" id="IPR025794">
    <property type="entry name" value="H3-K9-MeTrfase_plant"/>
</dbReference>
<evidence type="ECO:0000256" key="4">
    <source>
        <dbReference type="ARBA" id="ARBA00023242"/>
    </source>
</evidence>